<evidence type="ECO:0000256" key="1">
    <source>
        <dbReference type="ARBA" id="ARBA00004496"/>
    </source>
</evidence>
<evidence type="ECO:0000256" key="4">
    <source>
        <dbReference type="ARBA" id="ARBA00022490"/>
    </source>
</evidence>
<dbReference type="GO" id="GO:0005786">
    <property type="term" value="C:signal recognition particle, endoplasmic reticulum targeting"/>
    <property type="evidence" value="ECO:0007669"/>
    <property type="project" value="UniProtKB-KW"/>
</dbReference>
<dbReference type="InterPro" id="IPR026258">
    <property type="entry name" value="SRP68"/>
</dbReference>
<dbReference type="GO" id="GO:0005047">
    <property type="term" value="F:signal recognition particle binding"/>
    <property type="evidence" value="ECO:0007669"/>
    <property type="project" value="InterPro"/>
</dbReference>
<dbReference type="AlphaFoldDB" id="A0A7R9LMM1"/>
<evidence type="ECO:0000256" key="3">
    <source>
        <dbReference type="ARBA" id="ARBA00009352"/>
    </source>
</evidence>
<evidence type="ECO:0000256" key="5">
    <source>
        <dbReference type="ARBA" id="ARBA00022884"/>
    </source>
</evidence>
<dbReference type="PANTHER" id="PTHR12860">
    <property type="entry name" value="SIGNAL RECOGNITION PARTICLE 68 KDA PROTEIN"/>
    <property type="match status" value="1"/>
</dbReference>
<evidence type="ECO:0000313" key="10">
    <source>
        <dbReference type="EMBL" id="CAD7644489.1"/>
    </source>
</evidence>
<proteinExistence type="inferred from homology"/>
<gene>
    <name evidence="10" type="ORF">OSB1V03_LOCUS20076</name>
</gene>
<evidence type="ECO:0000256" key="6">
    <source>
        <dbReference type="ARBA" id="ARBA00023135"/>
    </source>
</evidence>
<evidence type="ECO:0000256" key="9">
    <source>
        <dbReference type="ARBA" id="ARBA00029498"/>
    </source>
</evidence>
<dbReference type="GO" id="GO:0005730">
    <property type="term" value="C:nucleolus"/>
    <property type="evidence" value="ECO:0007669"/>
    <property type="project" value="UniProtKB-SubCell"/>
</dbReference>
<keyword evidence="7" id="KW-0539">Nucleus</keyword>
<reference evidence="10" key="1">
    <citation type="submission" date="2020-11" db="EMBL/GenBank/DDBJ databases">
        <authorList>
            <person name="Tran Van P."/>
        </authorList>
    </citation>
    <scope>NUCLEOTIDE SEQUENCE</scope>
</reference>
<dbReference type="GO" id="GO:0008312">
    <property type="term" value="F:7S RNA binding"/>
    <property type="evidence" value="ECO:0007669"/>
    <property type="project" value="InterPro"/>
</dbReference>
<dbReference type="GO" id="GO:0006614">
    <property type="term" value="P:SRP-dependent cotranslational protein targeting to membrane"/>
    <property type="evidence" value="ECO:0007669"/>
    <property type="project" value="InterPro"/>
</dbReference>
<evidence type="ECO:0000313" key="11">
    <source>
        <dbReference type="Proteomes" id="UP000759131"/>
    </source>
</evidence>
<dbReference type="GO" id="GO:0030942">
    <property type="term" value="F:endoplasmic reticulum signal peptide binding"/>
    <property type="evidence" value="ECO:0007669"/>
    <property type="project" value="InterPro"/>
</dbReference>
<protein>
    <recommendedName>
        <fullName evidence="9">Signal recognition particle subunit SRP68</fullName>
    </recommendedName>
</protein>
<dbReference type="InterPro" id="IPR038253">
    <property type="entry name" value="SRP68_N_sf"/>
</dbReference>
<keyword evidence="8" id="KW-0687">Ribonucleoprotein</keyword>
<comment type="similarity">
    <text evidence="3">Belongs to the SRP68 family.</text>
</comment>
<dbReference type="EMBL" id="OC886181">
    <property type="protein sequence ID" value="CAD7644489.1"/>
    <property type="molecule type" value="Genomic_DNA"/>
</dbReference>
<dbReference type="OrthoDB" id="10255118at2759"/>
<feature type="non-terminal residue" evidence="10">
    <location>
        <position position="72"/>
    </location>
</feature>
<evidence type="ECO:0000256" key="2">
    <source>
        <dbReference type="ARBA" id="ARBA00004604"/>
    </source>
</evidence>
<dbReference type="Pfam" id="PF16969">
    <property type="entry name" value="SRP68"/>
    <property type="match status" value="1"/>
</dbReference>
<keyword evidence="5" id="KW-0694">RNA-binding</keyword>
<evidence type="ECO:0000256" key="7">
    <source>
        <dbReference type="ARBA" id="ARBA00023242"/>
    </source>
</evidence>
<dbReference type="EMBL" id="CAJPIZ010031606">
    <property type="protein sequence ID" value="CAG2120129.1"/>
    <property type="molecule type" value="Genomic_DNA"/>
</dbReference>
<keyword evidence="6" id="KW-0733">Signal recognition particle</keyword>
<organism evidence="10">
    <name type="scientific">Medioppia subpectinata</name>
    <dbReference type="NCBI Taxonomy" id="1979941"/>
    <lineage>
        <taxon>Eukaryota</taxon>
        <taxon>Metazoa</taxon>
        <taxon>Ecdysozoa</taxon>
        <taxon>Arthropoda</taxon>
        <taxon>Chelicerata</taxon>
        <taxon>Arachnida</taxon>
        <taxon>Acari</taxon>
        <taxon>Acariformes</taxon>
        <taxon>Sarcoptiformes</taxon>
        <taxon>Oribatida</taxon>
        <taxon>Brachypylina</taxon>
        <taxon>Oppioidea</taxon>
        <taxon>Oppiidae</taxon>
        <taxon>Medioppia</taxon>
    </lineage>
</organism>
<evidence type="ECO:0000256" key="8">
    <source>
        <dbReference type="ARBA" id="ARBA00023274"/>
    </source>
</evidence>
<dbReference type="Gene3D" id="1.10.3450.40">
    <property type="entry name" value="Signal recognition particle, SRP68 subunit, RNA-binding domain"/>
    <property type="match status" value="1"/>
</dbReference>
<name>A0A7R9LMM1_9ACAR</name>
<sequence length="72" mass="8487">MDESDVSSSDGLDLVVNEINDVSHKDSITFEILHVVKEGQSQHGLKHGDYHRYRQYCSRRLRRIRRSLNYVQ</sequence>
<keyword evidence="4" id="KW-0963">Cytoplasm</keyword>
<dbReference type="Proteomes" id="UP000759131">
    <property type="component" value="Unassembled WGS sequence"/>
</dbReference>
<accession>A0A7R9LMM1</accession>
<dbReference type="PANTHER" id="PTHR12860:SF0">
    <property type="entry name" value="SIGNAL RECOGNITION PARTICLE SUBUNIT SRP68"/>
    <property type="match status" value="1"/>
</dbReference>
<keyword evidence="11" id="KW-1185">Reference proteome</keyword>
<comment type="subcellular location">
    <subcellularLocation>
        <location evidence="1">Cytoplasm</location>
    </subcellularLocation>
    <subcellularLocation>
        <location evidence="2">Nucleus</location>
        <location evidence="2">Nucleolus</location>
    </subcellularLocation>
</comment>